<organism evidence="3 4">
    <name type="scientific">Lojkania enalia</name>
    <dbReference type="NCBI Taxonomy" id="147567"/>
    <lineage>
        <taxon>Eukaryota</taxon>
        <taxon>Fungi</taxon>
        <taxon>Dikarya</taxon>
        <taxon>Ascomycota</taxon>
        <taxon>Pezizomycotina</taxon>
        <taxon>Dothideomycetes</taxon>
        <taxon>Pleosporomycetidae</taxon>
        <taxon>Pleosporales</taxon>
        <taxon>Pleosporales incertae sedis</taxon>
        <taxon>Lojkania</taxon>
    </lineage>
</organism>
<accession>A0A9P4N080</accession>
<dbReference type="EMBL" id="ML986687">
    <property type="protein sequence ID" value="KAF2260218.1"/>
    <property type="molecule type" value="Genomic_DNA"/>
</dbReference>
<dbReference type="OrthoDB" id="3860121at2759"/>
<feature type="domain" description="SET" evidence="2">
    <location>
        <begin position="431"/>
        <end position="538"/>
    </location>
</feature>
<dbReference type="InterPro" id="IPR039977">
    <property type="entry name" value="Suv4-20/Set9"/>
</dbReference>
<protein>
    <recommendedName>
        <fullName evidence="2">SET domain-containing protein</fullName>
    </recommendedName>
</protein>
<dbReference type="SMART" id="SM00317">
    <property type="entry name" value="SET"/>
    <property type="match status" value="1"/>
</dbReference>
<sequence>MATPSTPLPFDNVCGPDFQRMDSAFALCQSAEARTNLAQTECSHILRESSQMDLNAYLLLGLIGKHCGDVATVLPRSDIQELQKLSSKARDNRIIPLSKIRKAWGETVIAHLGLGTESYNLLRYASKACKVEPDWQKARIKLNQIISVKGPWRKSSCDRSTPVTLHTLHFEYLSGWPGEADFNWKGQPPIRLRFGELSGYDFDHEGFLVISHPVAALETPISELQLRPDRIGSDSLVSNAAPARASDKRRTNDRSNTKDLPLERTQTGRVPRVAGDLSVRRLRSMSGTTLLGMQRARVVLQRRRVHGRRYTKAPGRPLKSSKQSAIGGDVNGEAQGVRRRTELDDLLLADDCVTDILLDDVCKVRKYGQTFHATAVVRISLFSGEGHDEDVVAALSSLITSLRTPVGLDSPDLPELRMQLTPYCDMLSSDCPFELATTHQYSQDEEWCVLAKKTIEKGTQIKYLKGANATVTSAIEGTYSSLGRIDGACGKRYITAGPVRFVNHDCKPNSKLEAKDDHTVITTIRNVKEGEEITVYYSADFFGRGNQNCSCATCKPTDSTNAIHSRRFWPLRPGSTGRTLPSPALSSKGCKDLRSGRLREEQAFQKAIIKQTDRILKEQSPESQLFYDYRVMKDFFKSMRPPSQDEAQMLSEEDAKELIESGAPINGPIFVSTPNLVNWTASDPLTAFFEEYSLDQMKWTVDVQTPLKLRTNADETASRMTIGQLYERFRCEDTEYLNALELANPIPSSDPEFLRGVNSRVYHRALHRCASEGKAGRTRVTDGRHWALVGQSGALSPPHEDWGGKDTFITCQRSRIGYGWFSDLSDDDRKAWHLSRQICPSQARFRVLNRSETVFFHAGTIRFVFRLVSEPHTVAFSGFNFRWSGLHNSAQVMLNQLKHPEITNEDVTNSDLLLWTEIANMVENESSPKRLEYLGGEEGRKRTQTRCSAPQGRLQRILQMTNQINYRHMISRQKAQNPAPAGREFTLLIANSVCSTSALYISLPAVLAATLTNKGSCVSGNGIHTERMSEAGVPAAASAVTIEFLNKTNTDFHHISSLLMLS</sequence>
<dbReference type="GO" id="GO:0042799">
    <property type="term" value="F:histone H4K20 methyltransferase activity"/>
    <property type="evidence" value="ECO:0007669"/>
    <property type="project" value="TreeGrafter"/>
</dbReference>
<comment type="caution">
    <text evidence="3">The sequence shown here is derived from an EMBL/GenBank/DDBJ whole genome shotgun (WGS) entry which is preliminary data.</text>
</comment>
<dbReference type="Pfam" id="PF00856">
    <property type="entry name" value="SET"/>
    <property type="match status" value="1"/>
</dbReference>
<dbReference type="InterPro" id="IPR001214">
    <property type="entry name" value="SET_dom"/>
</dbReference>
<evidence type="ECO:0000313" key="3">
    <source>
        <dbReference type="EMBL" id="KAF2260218.1"/>
    </source>
</evidence>
<dbReference type="Gene3D" id="2.170.270.10">
    <property type="entry name" value="SET domain"/>
    <property type="match status" value="1"/>
</dbReference>
<dbReference type="PANTHER" id="PTHR12977:SF4">
    <property type="entry name" value="HISTONE-LYSINE N-METHYLTRANSFERASE KMT5B"/>
    <property type="match status" value="1"/>
</dbReference>
<dbReference type="PANTHER" id="PTHR12977">
    <property type="entry name" value="SUPPRESSOR OF VARIEGATION 4-20-RELATED"/>
    <property type="match status" value="1"/>
</dbReference>
<keyword evidence="4" id="KW-1185">Reference proteome</keyword>
<evidence type="ECO:0000313" key="4">
    <source>
        <dbReference type="Proteomes" id="UP000800093"/>
    </source>
</evidence>
<dbReference type="PROSITE" id="PS50280">
    <property type="entry name" value="SET"/>
    <property type="match status" value="1"/>
</dbReference>
<dbReference type="AlphaFoldDB" id="A0A9P4N080"/>
<name>A0A9P4N080_9PLEO</name>
<dbReference type="GO" id="GO:0005634">
    <property type="term" value="C:nucleus"/>
    <property type="evidence" value="ECO:0007669"/>
    <property type="project" value="TreeGrafter"/>
</dbReference>
<feature type="compositionally biased region" description="Basic and acidic residues" evidence="1">
    <location>
        <begin position="245"/>
        <end position="262"/>
    </location>
</feature>
<reference evidence="4" key="1">
    <citation type="journal article" date="2020" name="Stud. Mycol.">
        <title>101 Dothideomycetes genomes: A test case for predicting lifestyles and emergence of pathogens.</title>
        <authorList>
            <person name="Haridas S."/>
            <person name="Albert R."/>
            <person name="Binder M."/>
            <person name="Bloem J."/>
            <person name="LaButti K."/>
            <person name="Salamov A."/>
            <person name="Andreopoulos B."/>
            <person name="Baker S."/>
            <person name="Barry K."/>
            <person name="Bills G."/>
            <person name="Bluhm B."/>
            <person name="Cannon C."/>
            <person name="Castanera R."/>
            <person name="Culley D."/>
            <person name="Daum C."/>
            <person name="Ezra D."/>
            <person name="Gonzalez J."/>
            <person name="Henrissat B."/>
            <person name="Kuo A."/>
            <person name="Liang C."/>
            <person name="Lipzen A."/>
            <person name="Lutzoni F."/>
            <person name="Magnuson J."/>
            <person name="Mondo S."/>
            <person name="Nolan M."/>
            <person name="Ohm R."/>
            <person name="Pangilinan J."/>
            <person name="Park H.-J."/>
            <person name="Ramirez L."/>
            <person name="Alfaro M."/>
            <person name="Sun H."/>
            <person name="Tritt A."/>
            <person name="Yoshinaga Y."/>
            <person name="Zwiers L.-H."/>
            <person name="Turgeon B."/>
            <person name="Goodwin S."/>
            <person name="Spatafora J."/>
            <person name="Crous P."/>
            <person name="Grigoriev I."/>
        </authorList>
    </citation>
    <scope>NUCLEOTIDE SEQUENCE [LARGE SCALE GENOMIC DNA]</scope>
    <source>
        <strain evidence="4">CBS 304.66</strain>
    </source>
</reference>
<dbReference type="Proteomes" id="UP000800093">
    <property type="component" value="Unassembled WGS sequence"/>
</dbReference>
<dbReference type="SUPFAM" id="SSF82199">
    <property type="entry name" value="SET domain"/>
    <property type="match status" value="1"/>
</dbReference>
<evidence type="ECO:0000259" key="2">
    <source>
        <dbReference type="PROSITE" id="PS50280"/>
    </source>
</evidence>
<evidence type="ECO:0000256" key="1">
    <source>
        <dbReference type="SAM" id="MobiDB-lite"/>
    </source>
</evidence>
<gene>
    <name evidence="3" type="ORF">CC78DRAFT_585107</name>
</gene>
<feature type="region of interest" description="Disordered" evidence="1">
    <location>
        <begin position="233"/>
        <end position="267"/>
    </location>
</feature>
<dbReference type="InterPro" id="IPR046341">
    <property type="entry name" value="SET_dom_sf"/>
</dbReference>
<proteinExistence type="predicted"/>
<feature type="region of interest" description="Disordered" evidence="1">
    <location>
        <begin position="305"/>
        <end position="330"/>
    </location>
</feature>